<evidence type="ECO:0000313" key="3">
    <source>
        <dbReference type="EMBL" id="PAV81348.1"/>
    </source>
</evidence>
<evidence type="ECO:0000256" key="2">
    <source>
        <dbReference type="SAM" id="Phobius"/>
    </source>
</evidence>
<name>A0A2A2L5E0_9BILA</name>
<dbReference type="AlphaFoldDB" id="A0A2A2L5E0"/>
<keyword evidence="4" id="KW-1185">Reference proteome</keyword>
<accession>A0A2A2L5E0</accession>
<keyword evidence="2" id="KW-0472">Membrane</keyword>
<dbReference type="Proteomes" id="UP000218231">
    <property type="component" value="Unassembled WGS sequence"/>
</dbReference>
<keyword evidence="2" id="KW-1133">Transmembrane helix</keyword>
<feature type="transmembrane region" description="Helical" evidence="2">
    <location>
        <begin position="12"/>
        <end position="36"/>
    </location>
</feature>
<feature type="region of interest" description="Disordered" evidence="1">
    <location>
        <begin position="115"/>
        <end position="243"/>
    </location>
</feature>
<feature type="compositionally biased region" description="Polar residues" evidence="1">
    <location>
        <begin position="182"/>
        <end position="193"/>
    </location>
</feature>
<evidence type="ECO:0000313" key="4">
    <source>
        <dbReference type="Proteomes" id="UP000218231"/>
    </source>
</evidence>
<evidence type="ECO:0000256" key="1">
    <source>
        <dbReference type="SAM" id="MobiDB-lite"/>
    </source>
</evidence>
<reference evidence="3 4" key="1">
    <citation type="journal article" date="2017" name="Curr. Biol.">
        <title>Genome architecture and evolution of a unichromosomal asexual nematode.</title>
        <authorList>
            <person name="Fradin H."/>
            <person name="Zegar C."/>
            <person name="Gutwein M."/>
            <person name="Lucas J."/>
            <person name="Kovtun M."/>
            <person name="Corcoran D."/>
            <person name="Baugh L.R."/>
            <person name="Kiontke K."/>
            <person name="Gunsalus K."/>
            <person name="Fitch D.H."/>
            <person name="Piano F."/>
        </authorList>
    </citation>
    <scope>NUCLEOTIDE SEQUENCE [LARGE SCALE GENOMIC DNA]</scope>
    <source>
        <strain evidence="3">PF1309</strain>
    </source>
</reference>
<feature type="compositionally biased region" description="Basic and acidic residues" evidence="1">
    <location>
        <begin position="128"/>
        <end position="137"/>
    </location>
</feature>
<keyword evidence="2" id="KW-0812">Transmembrane</keyword>
<sequence>MRLPTMISALTVNILLAIFSILMAIIALGLLAFVLAKDNYSAKDVPSRINTRDKLKRHESTVVDFKNPSTVPDHFLQLNTLMFQKRLAKNNEAKNNQINANIPPVPMHNMEIMAAGASSKQSEESLESIEKTEKSSDEQFANRALPSIPGSEISSNQVTPERARRSEVMAKMNEKESEKDGSTSPSSFVTDSGISDEDFSDGTSTVSTTRSLSTKSTSSKVSSTTSASSSSSPESSTIEPPAQKIIVDFKCGSEFSLC</sequence>
<dbReference type="EMBL" id="LIAE01007184">
    <property type="protein sequence ID" value="PAV81348.1"/>
    <property type="molecule type" value="Genomic_DNA"/>
</dbReference>
<feature type="compositionally biased region" description="Basic and acidic residues" evidence="1">
    <location>
        <begin position="161"/>
        <end position="181"/>
    </location>
</feature>
<organism evidence="3 4">
    <name type="scientific">Diploscapter pachys</name>
    <dbReference type="NCBI Taxonomy" id="2018661"/>
    <lineage>
        <taxon>Eukaryota</taxon>
        <taxon>Metazoa</taxon>
        <taxon>Ecdysozoa</taxon>
        <taxon>Nematoda</taxon>
        <taxon>Chromadorea</taxon>
        <taxon>Rhabditida</taxon>
        <taxon>Rhabditina</taxon>
        <taxon>Rhabditomorpha</taxon>
        <taxon>Rhabditoidea</taxon>
        <taxon>Rhabditidae</taxon>
        <taxon>Diploscapter</taxon>
    </lineage>
</organism>
<protein>
    <submittedName>
        <fullName evidence="3">Uncharacterized protein</fullName>
    </submittedName>
</protein>
<dbReference type="OrthoDB" id="5874286at2759"/>
<proteinExistence type="predicted"/>
<gene>
    <name evidence="3" type="ORF">WR25_09331</name>
</gene>
<feature type="compositionally biased region" description="Low complexity" evidence="1">
    <location>
        <begin position="203"/>
        <end position="237"/>
    </location>
</feature>
<comment type="caution">
    <text evidence="3">The sequence shown here is derived from an EMBL/GenBank/DDBJ whole genome shotgun (WGS) entry which is preliminary data.</text>
</comment>